<dbReference type="InterPro" id="IPR040618">
    <property type="entry name" value="Pre-Nudix"/>
</dbReference>
<reference evidence="5 6" key="1">
    <citation type="journal article" date="2009" name="Science">
        <title>Green evolution and dynamic adaptations revealed by genomes of the marine picoeukaryotes Micromonas.</title>
        <authorList>
            <person name="Worden A.Z."/>
            <person name="Lee J.H."/>
            <person name="Mock T."/>
            <person name="Rouze P."/>
            <person name="Simmons M.P."/>
            <person name="Aerts A.L."/>
            <person name="Allen A.E."/>
            <person name="Cuvelier M.L."/>
            <person name="Derelle E."/>
            <person name="Everett M.V."/>
            <person name="Foulon E."/>
            <person name="Grimwood J."/>
            <person name="Gundlach H."/>
            <person name="Henrissat B."/>
            <person name="Napoli C."/>
            <person name="McDonald S.M."/>
            <person name="Parker M.S."/>
            <person name="Rombauts S."/>
            <person name="Salamov A."/>
            <person name="Von Dassow P."/>
            <person name="Badger J.H."/>
            <person name="Coutinho P.M."/>
            <person name="Demir E."/>
            <person name="Dubchak I."/>
            <person name="Gentemann C."/>
            <person name="Eikrem W."/>
            <person name="Gready J.E."/>
            <person name="John U."/>
            <person name="Lanier W."/>
            <person name="Lindquist E.A."/>
            <person name="Lucas S."/>
            <person name="Mayer K.F."/>
            <person name="Moreau H."/>
            <person name="Not F."/>
            <person name="Otillar R."/>
            <person name="Panaud O."/>
            <person name="Pangilinan J."/>
            <person name="Paulsen I."/>
            <person name="Piegu B."/>
            <person name="Poliakov A."/>
            <person name="Robbens S."/>
            <person name="Schmutz J."/>
            <person name="Toulza E."/>
            <person name="Wyss T."/>
            <person name="Zelensky A."/>
            <person name="Zhou K."/>
            <person name="Armbrust E.V."/>
            <person name="Bhattacharya D."/>
            <person name="Goodenough U.W."/>
            <person name="Van de Peer Y."/>
            <person name="Grigoriev I.V."/>
        </authorList>
    </citation>
    <scope>NUCLEOTIDE SEQUENCE [LARGE SCALE GENOMIC DNA]</scope>
    <source>
        <strain evidence="6">RCC299 / NOUM17</strain>
    </source>
</reference>
<organism evidence="5 6">
    <name type="scientific">Micromonas commoda (strain RCC299 / NOUM17 / CCMP2709)</name>
    <name type="common">Picoplanktonic green alga</name>
    <dbReference type="NCBI Taxonomy" id="296587"/>
    <lineage>
        <taxon>Eukaryota</taxon>
        <taxon>Viridiplantae</taxon>
        <taxon>Chlorophyta</taxon>
        <taxon>Mamiellophyceae</taxon>
        <taxon>Mamiellales</taxon>
        <taxon>Mamiellaceae</taxon>
        <taxon>Micromonas</taxon>
    </lineage>
</organism>
<dbReference type="PROSITE" id="PS00893">
    <property type="entry name" value="NUDIX_BOX"/>
    <property type="match status" value="1"/>
</dbReference>
<dbReference type="InterPro" id="IPR003293">
    <property type="entry name" value="Nudix_hydrolase6-like"/>
</dbReference>
<evidence type="ECO:0000256" key="1">
    <source>
        <dbReference type="ARBA" id="ARBA00005582"/>
    </source>
</evidence>
<dbReference type="Pfam" id="PF00293">
    <property type="entry name" value="NUDIX"/>
    <property type="match status" value="1"/>
</dbReference>
<name>C1E509_MICCC</name>
<dbReference type="InterPro" id="IPR020476">
    <property type="entry name" value="Nudix_hydrolase"/>
</dbReference>
<dbReference type="SUPFAM" id="SSF55811">
    <property type="entry name" value="Nudix"/>
    <property type="match status" value="1"/>
</dbReference>
<dbReference type="InterPro" id="IPR000086">
    <property type="entry name" value="NUDIX_hydrolase_dom"/>
</dbReference>
<dbReference type="AlphaFoldDB" id="C1E509"/>
<dbReference type="EMBL" id="CP001325">
    <property type="protein sequence ID" value="ACO62807.1"/>
    <property type="molecule type" value="Genomic_DNA"/>
</dbReference>
<sequence>ERKMLGHAADRYGGVIVDDATLPDTVDAFAAQLEASIAAWIAAGVRGVWLKIPKERAEYVGTAVHAGGFRFHHAEPDYVMMTRWLPTDEPDMLPPNASHQVGVGAFVHDGKGRVLLVQERRGPAAAASRPDFWKLPTGLVEQGEDIPAAAVREVEEETGVKTEFHSILGIRHGHNVAFGKSDMFFLVALR</sequence>
<evidence type="ECO:0000313" key="5">
    <source>
        <dbReference type="EMBL" id="ACO62807.1"/>
    </source>
</evidence>
<evidence type="ECO:0000256" key="3">
    <source>
        <dbReference type="RuleBase" id="RU003476"/>
    </source>
</evidence>
<dbReference type="eggNOG" id="KOG0648">
    <property type="taxonomic scope" value="Eukaryota"/>
</dbReference>
<keyword evidence="2 3" id="KW-0378">Hydrolase</keyword>
<dbReference type="OMA" id="SISHWRI"/>
<dbReference type="InParanoid" id="C1E509"/>
<dbReference type="RefSeq" id="XP_002501549.1">
    <property type="nucleotide sequence ID" value="XM_002501503.1"/>
</dbReference>
<comment type="similarity">
    <text evidence="1 3">Belongs to the Nudix hydrolase family.</text>
</comment>
<keyword evidence="6" id="KW-1185">Reference proteome</keyword>
<feature type="domain" description="Nudix hydrolase" evidence="4">
    <location>
        <begin position="98"/>
        <end position="190"/>
    </location>
</feature>
<evidence type="ECO:0000256" key="2">
    <source>
        <dbReference type="ARBA" id="ARBA00022801"/>
    </source>
</evidence>
<dbReference type="PANTHER" id="PTHR13994">
    <property type="entry name" value="NUDIX HYDROLASE RELATED"/>
    <property type="match status" value="1"/>
</dbReference>
<evidence type="ECO:0000313" key="6">
    <source>
        <dbReference type="Proteomes" id="UP000002009"/>
    </source>
</evidence>
<dbReference type="InterPro" id="IPR020084">
    <property type="entry name" value="NUDIX_hydrolase_CS"/>
</dbReference>
<dbReference type="Pfam" id="PF18290">
    <property type="entry name" value="Nudix_hydro"/>
    <property type="match status" value="1"/>
</dbReference>
<feature type="non-terminal residue" evidence="5">
    <location>
        <position position="1"/>
    </location>
</feature>
<dbReference type="OrthoDB" id="447842at2759"/>
<dbReference type="InterPro" id="IPR015797">
    <property type="entry name" value="NUDIX_hydrolase-like_dom_sf"/>
</dbReference>
<dbReference type="FunCoup" id="C1E509">
    <property type="interactions" value="381"/>
</dbReference>
<dbReference type="GeneID" id="8243245"/>
<dbReference type="GO" id="GO:0035529">
    <property type="term" value="F:NADH pyrophosphatase activity"/>
    <property type="evidence" value="ECO:0007669"/>
    <property type="project" value="TreeGrafter"/>
</dbReference>
<proteinExistence type="inferred from homology"/>
<dbReference type="GO" id="GO:0051287">
    <property type="term" value="F:NAD binding"/>
    <property type="evidence" value="ECO:0007669"/>
    <property type="project" value="TreeGrafter"/>
</dbReference>
<accession>C1E509</accession>
<dbReference type="PANTHER" id="PTHR13994:SF13">
    <property type="entry name" value="FI03680P"/>
    <property type="match status" value="1"/>
</dbReference>
<dbReference type="Proteomes" id="UP000002009">
    <property type="component" value="Chromosome 4"/>
</dbReference>
<dbReference type="FunFam" id="3.40.630.30:FF:000016">
    <property type="entry name" value="nudix hydrolase 2"/>
    <property type="match status" value="1"/>
</dbReference>
<protein>
    <recommendedName>
        <fullName evidence="4">Nudix hydrolase domain-containing protein</fullName>
    </recommendedName>
</protein>
<dbReference type="PRINTS" id="PR00502">
    <property type="entry name" value="NUDIXFAMILY"/>
</dbReference>
<gene>
    <name evidence="5" type="ORF">MICPUN_71293</name>
</gene>
<dbReference type="PROSITE" id="PS51462">
    <property type="entry name" value="NUDIX"/>
    <property type="match status" value="1"/>
</dbReference>
<dbReference type="GO" id="GO:0047631">
    <property type="term" value="F:ADP-ribose diphosphatase activity"/>
    <property type="evidence" value="ECO:0007669"/>
    <property type="project" value="TreeGrafter"/>
</dbReference>
<evidence type="ECO:0000259" key="4">
    <source>
        <dbReference type="PROSITE" id="PS51462"/>
    </source>
</evidence>
<dbReference type="Gene3D" id="3.90.79.10">
    <property type="entry name" value="Nucleoside Triphosphate Pyrophosphohydrolase"/>
    <property type="match status" value="1"/>
</dbReference>
<dbReference type="CDD" id="cd04670">
    <property type="entry name" value="NUDIX_ASFGF2_Nudt6"/>
    <property type="match status" value="1"/>
</dbReference>
<feature type="non-terminal residue" evidence="5">
    <location>
        <position position="190"/>
    </location>
</feature>
<dbReference type="Gene3D" id="3.40.630.30">
    <property type="match status" value="1"/>
</dbReference>
<dbReference type="KEGG" id="mis:MICPUN_71293"/>